<evidence type="ECO:0008006" key="3">
    <source>
        <dbReference type="Google" id="ProtNLM"/>
    </source>
</evidence>
<dbReference type="EMBL" id="JAODYH010000005">
    <property type="protein sequence ID" value="MCT9811560.1"/>
    <property type="molecule type" value="Genomic_DNA"/>
</dbReference>
<comment type="caution">
    <text evidence="1">The sequence shown here is derived from an EMBL/GenBank/DDBJ whole genome shotgun (WGS) entry which is preliminary data.</text>
</comment>
<accession>A0ABT2PM61</accession>
<dbReference type="RefSeq" id="WP_261500800.1">
    <property type="nucleotide sequence ID" value="NZ_JAODYH010000005.1"/>
</dbReference>
<dbReference type="PROSITE" id="PS51257">
    <property type="entry name" value="PROKAR_LIPOPROTEIN"/>
    <property type="match status" value="1"/>
</dbReference>
<protein>
    <recommendedName>
        <fullName evidence="3">Lipoprotein transmembrane</fullName>
    </recommendedName>
</protein>
<proteinExistence type="predicted"/>
<organism evidence="1 2">
    <name type="scientific">Acidovorax bellezanensis</name>
    <dbReference type="NCBI Taxonomy" id="2976702"/>
    <lineage>
        <taxon>Bacteria</taxon>
        <taxon>Pseudomonadati</taxon>
        <taxon>Pseudomonadota</taxon>
        <taxon>Betaproteobacteria</taxon>
        <taxon>Burkholderiales</taxon>
        <taxon>Comamonadaceae</taxon>
        <taxon>Acidovorax</taxon>
    </lineage>
</organism>
<sequence>MKARPVLLRWTRWAVGSAACLWLAGCAVPEWQKIGAPRAEVLQDMGRPTLTLALPGGAQRLLYSRQPAGQQVYHLDFDAQQRLTRVQQVLTMEQFFTLRNGVDTRDTVLQQFGPPALVEHVASFKGDIWTYRLLDNGASRQAHVHIDPQGVVRRVMFTDEVFNDSDRHH</sequence>
<keyword evidence="2" id="KW-1185">Reference proteome</keyword>
<dbReference type="Proteomes" id="UP001525968">
    <property type="component" value="Unassembled WGS sequence"/>
</dbReference>
<evidence type="ECO:0000313" key="2">
    <source>
        <dbReference type="Proteomes" id="UP001525968"/>
    </source>
</evidence>
<gene>
    <name evidence="1" type="ORF">N0K08_12995</name>
</gene>
<reference evidence="1 2" key="1">
    <citation type="submission" date="2022-09" db="EMBL/GenBank/DDBJ databases">
        <title>Draft genome of isolate Be4.</title>
        <authorList>
            <person name="Sanchez-Castro I."/>
            <person name="Martinez-Rodriguez P."/>
            <person name="Descostes M."/>
            <person name="Merroun M."/>
        </authorList>
    </citation>
    <scope>NUCLEOTIDE SEQUENCE [LARGE SCALE GENOMIC DNA]</scope>
    <source>
        <strain evidence="1 2">Be4</strain>
    </source>
</reference>
<name>A0ABT2PM61_9BURK</name>
<evidence type="ECO:0000313" key="1">
    <source>
        <dbReference type="EMBL" id="MCT9811560.1"/>
    </source>
</evidence>